<dbReference type="InterPro" id="IPR008501">
    <property type="entry name" value="THOC7/Mft1"/>
</dbReference>
<organism evidence="3 4">
    <name type="scientific">Brassicogethes aeneus</name>
    <name type="common">Rape pollen beetle</name>
    <name type="synonym">Meligethes aeneus</name>
    <dbReference type="NCBI Taxonomy" id="1431903"/>
    <lineage>
        <taxon>Eukaryota</taxon>
        <taxon>Metazoa</taxon>
        <taxon>Ecdysozoa</taxon>
        <taxon>Arthropoda</taxon>
        <taxon>Hexapoda</taxon>
        <taxon>Insecta</taxon>
        <taxon>Pterygota</taxon>
        <taxon>Neoptera</taxon>
        <taxon>Endopterygota</taxon>
        <taxon>Coleoptera</taxon>
        <taxon>Polyphaga</taxon>
        <taxon>Cucujiformia</taxon>
        <taxon>Nitidulidae</taxon>
        <taxon>Meligethinae</taxon>
        <taxon>Brassicogethes</taxon>
    </lineage>
</organism>
<evidence type="ECO:0000313" key="3">
    <source>
        <dbReference type="EMBL" id="CAH0552903.1"/>
    </source>
</evidence>
<evidence type="ECO:0000256" key="1">
    <source>
        <dbReference type="ARBA" id="ARBA00004123"/>
    </source>
</evidence>
<reference evidence="3" key="1">
    <citation type="submission" date="2021-12" db="EMBL/GenBank/DDBJ databases">
        <authorList>
            <person name="King R."/>
        </authorList>
    </citation>
    <scope>NUCLEOTIDE SEQUENCE</scope>
</reference>
<dbReference type="GO" id="GO:0006397">
    <property type="term" value="P:mRNA processing"/>
    <property type="evidence" value="ECO:0007669"/>
    <property type="project" value="InterPro"/>
</dbReference>
<dbReference type="GO" id="GO:0000445">
    <property type="term" value="C:THO complex part of transcription export complex"/>
    <property type="evidence" value="ECO:0007669"/>
    <property type="project" value="InterPro"/>
</dbReference>
<dbReference type="OrthoDB" id="205166at2759"/>
<proteinExistence type="predicted"/>
<evidence type="ECO:0000256" key="2">
    <source>
        <dbReference type="ARBA" id="ARBA00023242"/>
    </source>
</evidence>
<accession>A0A9P0B0V0</accession>
<name>A0A9P0B0V0_BRAAE</name>
<dbReference type="AlphaFoldDB" id="A0A9P0B0V0"/>
<gene>
    <name evidence="3" type="ORF">MELIAE_LOCUS5031</name>
</gene>
<keyword evidence="4" id="KW-1185">Reference proteome</keyword>
<evidence type="ECO:0000313" key="4">
    <source>
        <dbReference type="Proteomes" id="UP001154078"/>
    </source>
</evidence>
<keyword evidence="2" id="KW-0539">Nucleus</keyword>
<protein>
    <submittedName>
        <fullName evidence="3">Uncharacterized protein</fullName>
    </submittedName>
</protein>
<dbReference type="Pfam" id="PF05615">
    <property type="entry name" value="THOC7"/>
    <property type="match status" value="1"/>
</dbReference>
<comment type="subcellular location">
    <subcellularLocation>
        <location evidence="1">Nucleus</location>
    </subcellularLocation>
</comment>
<sequence>MSDEQIIKRRLMFDGDGIGDDRRLNLLQNLVCKWANKLTERGYGKILHILSQCEAVPRRSGMIRKQKEKELRNYKEFQQISEADIADTRKSIAYMKDIQKKSQIVKQNKVKYDLLIKEIMHYPKINETKEKINNIGIDIKSMRINKSDLNKKINDLKRQFQVFTMFIQRSIEDVNEDKCQITGDWEC</sequence>
<dbReference type="EMBL" id="OV121134">
    <property type="protein sequence ID" value="CAH0552903.1"/>
    <property type="molecule type" value="Genomic_DNA"/>
</dbReference>
<dbReference type="Proteomes" id="UP001154078">
    <property type="component" value="Chromosome 3"/>
</dbReference>